<comment type="caution">
    <text evidence="3">The sequence shown here is derived from an EMBL/GenBank/DDBJ whole genome shotgun (WGS) entry which is preliminary data.</text>
</comment>
<name>A0AAD4DKP2_9FUNG</name>
<dbReference type="AlphaFoldDB" id="A0AAD4DKP2"/>
<feature type="compositionally biased region" description="Basic and acidic residues" evidence="1">
    <location>
        <begin position="257"/>
        <end position="273"/>
    </location>
</feature>
<dbReference type="EMBL" id="JAAAIL010000053">
    <property type="protein sequence ID" value="KAG0280668.1"/>
    <property type="molecule type" value="Genomic_DNA"/>
</dbReference>
<gene>
    <name evidence="3" type="ORF">BGZ95_009224</name>
</gene>
<reference evidence="3" key="1">
    <citation type="journal article" date="2020" name="Fungal Divers.">
        <title>Resolving the Mortierellaceae phylogeny through synthesis of multi-gene phylogenetics and phylogenomics.</title>
        <authorList>
            <person name="Vandepol N."/>
            <person name="Liber J."/>
            <person name="Desiro A."/>
            <person name="Na H."/>
            <person name="Kennedy M."/>
            <person name="Barry K."/>
            <person name="Grigoriev I.V."/>
            <person name="Miller A.N."/>
            <person name="O'Donnell K."/>
            <person name="Stajich J.E."/>
            <person name="Bonito G."/>
        </authorList>
    </citation>
    <scope>NUCLEOTIDE SEQUENCE</scope>
    <source>
        <strain evidence="3">NRRL 28262</strain>
    </source>
</reference>
<feature type="region of interest" description="Disordered" evidence="1">
    <location>
        <begin position="1"/>
        <end position="85"/>
    </location>
</feature>
<sequence length="736" mass="82907">MVDFEAYSSSSSFSHNSPHRNKDLGRFQDQGSSENQRRPTPPAKKVPPPPSQTTHSSFPHVNTTNNGPIERISSQQGVSQTPSNSSMRQVFLSLVAALDAHREISTQPRSLQEDHEEALSQIETVLVGEGLQLWQEFCASREYEDEDRVTPEKLLTYVDLICLPFDNMQQDTTNRNRSYPQLVLSLQVLVRPVLQFWVQKASSFNANHTFTEESTAVEGPTHDDSGDMDYQSEYKPETYRDVYNANMDGEPDDDDDGHQSGEDTDGRESVSRLKNIKKEQDSLDALLKRAATPNPVQGTSTSASLAWTPGRYKAGEFDISKVYRTLAVSKEIPTLDIDAAGNVVNILEEWRFGLYGSQAFQDLNKQYGYHWRKREHIGRYHARTTVVCEFKRLVSEEGMDDDEAVASLVARQGTKATTTFCKELGMERAARKAAEKGKTVLQRNPSTLRVLSDPSSSSSDTTKALTSSSAFKHSKPKKIGEMKQTKLWASAGPTPNTRLTEKVSTSEAANNLLNWCQPLKTKVLQYCAPIPGIPETWDKVPLDRTYRFPIFDDIVTVQHLWQFWTQGWQDGPSVRARSIEHGATWRKSTYDPMIHQWYEPRYKIVQQVQKLMVELEWDEKEATEGLEILRSREKLSLEGLAERLGSLYDIPAAISEARNPNAHSLLMTFAESADASREGSGATPFMGHVGGRRSPRTHHLQLNAATQESLLEIFEYDRAAEEEVDIVEESGIQIQI</sequence>
<evidence type="ECO:0000313" key="3">
    <source>
        <dbReference type="EMBL" id="KAG0280668.1"/>
    </source>
</evidence>
<feature type="compositionally biased region" description="Low complexity" evidence="1">
    <location>
        <begin position="446"/>
        <end position="469"/>
    </location>
</feature>
<protein>
    <recommendedName>
        <fullName evidence="2">Transcription activator GCR1-like domain-containing protein</fullName>
    </recommendedName>
</protein>
<keyword evidence="4" id="KW-1185">Reference proteome</keyword>
<feature type="domain" description="Transcription activator GCR1-like" evidence="2">
    <location>
        <begin position="552"/>
        <end position="630"/>
    </location>
</feature>
<evidence type="ECO:0000256" key="1">
    <source>
        <dbReference type="SAM" id="MobiDB-lite"/>
    </source>
</evidence>
<proteinExistence type="predicted"/>
<dbReference type="InterPro" id="IPR022210">
    <property type="entry name" value="TF_GCR1-like"/>
</dbReference>
<feature type="compositionally biased region" description="Pro residues" evidence="1">
    <location>
        <begin position="39"/>
        <end position="51"/>
    </location>
</feature>
<feature type="region of interest" description="Disordered" evidence="1">
    <location>
        <begin position="212"/>
        <end position="273"/>
    </location>
</feature>
<organism evidence="3 4">
    <name type="scientific">Linnemannia exigua</name>
    <dbReference type="NCBI Taxonomy" id="604196"/>
    <lineage>
        <taxon>Eukaryota</taxon>
        <taxon>Fungi</taxon>
        <taxon>Fungi incertae sedis</taxon>
        <taxon>Mucoromycota</taxon>
        <taxon>Mortierellomycotina</taxon>
        <taxon>Mortierellomycetes</taxon>
        <taxon>Mortierellales</taxon>
        <taxon>Mortierellaceae</taxon>
        <taxon>Linnemannia</taxon>
    </lineage>
</organism>
<dbReference type="Pfam" id="PF12550">
    <property type="entry name" value="GCR1_C"/>
    <property type="match status" value="2"/>
</dbReference>
<accession>A0AAD4DKP2</accession>
<feature type="compositionally biased region" description="Polar residues" evidence="1">
    <location>
        <begin position="52"/>
        <end position="85"/>
    </location>
</feature>
<feature type="domain" description="Transcription activator GCR1-like" evidence="2">
    <location>
        <begin position="342"/>
        <end position="408"/>
    </location>
</feature>
<evidence type="ECO:0000259" key="2">
    <source>
        <dbReference type="Pfam" id="PF12550"/>
    </source>
</evidence>
<evidence type="ECO:0000313" key="4">
    <source>
        <dbReference type="Proteomes" id="UP001194580"/>
    </source>
</evidence>
<dbReference type="Proteomes" id="UP001194580">
    <property type="component" value="Unassembled WGS sequence"/>
</dbReference>
<feature type="region of interest" description="Disordered" evidence="1">
    <location>
        <begin position="433"/>
        <end position="479"/>
    </location>
</feature>